<gene>
    <name evidence="3" type="ORF">TCAL_01744</name>
</gene>
<dbReference type="STRING" id="6832.A0A553PM66"/>
<dbReference type="AlphaFoldDB" id="A0A553PM66"/>
<dbReference type="PANTHER" id="PTHR47251">
    <property type="entry name" value="FINGER DOMAIN PROTEIN, PUTATIVE (AFU_ORTHOLOGUE AFUA_3G04180)-RELATED"/>
    <property type="match status" value="1"/>
</dbReference>
<dbReference type="Pfam" id="PF01585">
    <property type="entry name" value="G-patch"/>
    <property type="match status" value="1"/>
</dbReference>
<dbReference type="EMBL" id="VCGU01000003">
    <property type="protein sequence ID" value="TRY78770.1"/>
    <property type="molecule type" value="Genomic_DNA"/>
</dbReference>
<dbReference type="OMA" id="ITRKSEY"/>
<dbReference type="Gene3D" id="3.30.1370.50">
    <property type="entry name" value="R3H-like domain"/>
    <property type="match status" value="1"/>
</dbReference>
<dbReference type="GO" id="GO:0003676">
    <property type="term" value="F:nucleic acid binding"/>
    <property type="evidence" value="ECO:0007669"/>
    <property type="project" value="UniProtKB-UniRule"/>
</dbReference>
<dbReference type="Pfam" id="PF01424">
    <property type="entry name" value="R3H"/>
    <property type="match status" value="1"/>
</dbReference>
<dbReference type="InterPro" id="IPR000467">
    <property type="entry name" value="G_patch_dom"/>
</dbReference>
<comment type="caution">
    <text evidence="3">The sequence shown here is derived from an EMBL/GenBank/DDBJ whole genome shotgun (WGS) entry which is preliminary data.</text>
</comment>
<dbReference type="SUPFAM" id="SSF82708">
    <property type="entry name" value="R3H domain"/>
    <property type="match status" value="1"/>
</dbReference>
<feature type="domain" description="R3H" evidence="2">
    <location>
        <begin position="159"/>
        <end position="223"/>
    </location>
</feature>
<reference evidence="3 4" key="1">
    <citation type="journal article" date="2018" name="Nat. Ecol. Evol.">
        <title>Genomic signatures of mitonuclear coevolution across populations of Tigriopus californicus.</title>
        <authorList>
            <person name="Barreto F.S."/>
            <person name="Watson E.T."/>
            <person name="Lima T.G."/>
            <person name="Willett C.S."/>
            <person name="Edmands S."/>
            <person name="Li W."/>
            <person name="Burton R.S."/>
        </authorList>
    </citation>
    <scope>NUCLEOTIDE SEQUENCE [LARGE SCALE GENOMIC DNA]</scope>
    <source>
        <strain evidence="3 4">San Diego</strain>
    </source>
</reference>
<dbReference type="SMART" id="SM00443">
    <property type="entry name" value="G_patch"/>
    <property type="match status" value="1"/>
</dbReference>
<evidence type="ECO:0000313" key="4">
    <source>
        <dbReference type="Proteomes" id="UP000318571"/>
    </source>
</evidence>
<dbReference type="SUPFAM" id="SSF54768">
    <property type="entry name" value="dsRNA-binding domain-like"/>
    <property type="match status" value="1"/>
</dbReference>
<protein>
    <recommendedName>
        <fullName evidence="5">G-patch domain-containing protein</fullName>
    </recommendedName>
</protein>
<keyword evidence="4" id="KW-1185">Reference proteome</keyword>
<feature type="domain" description="G-patch" evidence="1">
    <location>
        <begin position="112"/>
        <end position="157"/>
    </location>
</feature>
<dbReference type="SMART" id="SM00393">
    <property type="entry name" value="R3H"/>
    <property type="match status" value="1"/>
</dbReference>
<dbReference type="PANTHER" id="PTHR47251:SF1">
    <property type="entry name" value="FINGER DOMAIN PROTEIN, PUTATIVE (AFU_ORTHOLOGUE AFUA_3G04180)-RELATED"/>
    <property type="match status" value="1"/>
</dbReference>
<name>A0A553PM66_TIGCA</name>
<dbReference type="InterPro" id="IPR036867">
    <property type="entry name" value="R3H_dom_sf"/>
</dbReference>
<evidence type="ECO:0000313" key="3">
    <source>
        <dbReference type="EMBL" id="TRY78770.1"/>
    </source>
</evidence>
<proteinExistence type="predicted"/>
<dbReference type="PROSITE" id="PS51061">
    <property type="entry name" value="R3H"/>
    <property type="match status" value="1"/>
</dbReference>
<evidence type="ECO:0008006" key="5">
    <source>
        <dbReference type="Google" id="ProtNLM"/>
    </source>
</evidence>
<dbReference type="Proteomes" id="UP000318571">
    <property type="component" value="Chromosome 11"/>
</dbReference>
<organism evidence="3 4">
    <name type="scientific">Tigriopus californicus</name>
    <name type="common">Marine copepod</name>
    <dbReference type="NCBI Taxonomy" id="6832"/>
    <lineage>
        <taxon>Eukaryota</taxon>
        <taxon>Metazoa</taxon>
        <taxon>Ecdysozoa</taxon>
        <taxon>Arthropoda</taxon>
        <taxon>Crustacea</taxon>
        <taxon>Multicrustacea</taxon>
        <taxon>Hexanauplia</taxon>
        <taxon>Copepoda</taxon>
        <taxon>Harpacticoida</taxon>
        <taxon>Harpacticidae</taxon>
        <taxon>Tigriopus</taxon>
    </lineage>
</organism>
<evidence type="ECO:0000259" key="1">
    <source>
        <dbReference type="PROSITE" id="PS50174"/>
    </source>
</evidence>
<evidence type="ECO:0000259" key="2">
    <source>
        <dbReference type="PROSITE" id="PS51061"/>
    </source>
</evidence>
<dbReference type="PROSITE" id="PS50174">
    <property type="entry name" value="G_PATCH"/>
    <property type="match status" value="1"/>
</dbReference>
<accession>A0A553PM66</accession>
<dbReference type="InterPro" id="IPR001374">
    <property type="entry name" value="R3H_dom"/>
</dbReference>
<sequence>MILVRLDWDDNENPCDLLNRSASFCQTQSQWEYQNQSPSTTVCVVKFGGIEIVRTTGSTKAEARDDATRQAVDLMAQKCFTIRIRNRFCSNGTAVDLTDVESSSNEKSGIVKENVGHKLLKLMGWSGGGLGKDGSGIAEPITAASMNHGEGFGAQSASKHFKKRIEAIIEDFAKSNSPYDLVFTTGFTNDQRKEMHQIARRIGLKSKSLGKDADRFLTISKKFSCQDIVRELVAKGGQTDKYTLIPPPNPS</sequence>